<dbReference type="Pfam" id="PF12164">
    <property type="entry name" value="SporV_AA"/>
    <property type="match status" value="1"/>
</dbReference>
<dbReference type="InterPro" id="IPR038548">
    <property type="entry name" value="SporV_AA_N_sf"/>
</dbReference>
<feature type="domain" description="Stage V sporulation protein AA" evidence="2">
    <location>
        <begin position="4"/>
        <end position="91"/>
    </location>
</feature>
<dbReference type="Proteomes" id="UP000595691">
    <property type="component" value="Chromosome"/>
</dbReference>
<organism evidence="3 4">
    <name type="scientific">Heyndrickxia vini</name>
    <dbReference type="NCBI Taxonomy" id="1476025"/>
    <lineage>
        <taxon>Bacteria</taxon>
        <taxon>Bacillati</taxon>
        <taxon>Bacillota</taxon>
        <taxon>Bacilli</taxon>
        <taxon>Bacillales</taxon>
        <taxon>Bacillaceae</taxon>
        <taxon>Heyndrickxia</taxon>
    </lineage>
</organism>
<dbReference type="Gene3D" id="2.60.480.10">
    <property type="entry name" value="eubacterium ventriosum atcc domain"/>
    <property type="match status" value="1"/>
</dbReference>
<evidence type="ECO:0000259" key="2">
    <source>
        <dbReference type="Pfam" id="PF12164"/>
    </source>
</evidence>
<dbReference type="EMBL" id="CP065425">
    <property type="protein sequence ID" value="QQZ10974.1"/>
    <property type="molecule type" value="Genomic_DNA"/>
</dbReference>
<keyword evidence="1" id="KW-0472">Membrane</keyword>
<name>A0ABX7E5E9_9BACI</name>
<evidence type="ECO:0000256" key="1">
    <source>
        <dbReference type="SAM" id="Phobius"/>
    </source>
</evidence>
<keyword evidence="1" id="KW-1133">Transmembrane helix</keyword>
<sequence>MESLIYLRLRHRVEVRPDSIIKLSDIAQVIAPENDLADLNNLPVYQVTKIDKSSAVIDIMEVINVITKNYGAVDIQTVGPTQTIIEIIYKKKNVSIPFFIVIWILLFIGSALAIMNFHEDVSMRIVHQKIYRMITGNEVSKPLILQIPYSIGLGLGMIIFFNHIFKKRFNEEPSPLEVEIFNYQQDVDNYVTLNENKESIKRLDDDK</sequence>
<accession>A0ABX7E5E9</accession>
<proteinExistence type="predicted"/>
<reference evidence="3 4" key="1">
    <citation type="submission" date="2020-11" db="EMBL/GenBank/DDBJ databases">
        <title>Taxonomic evaluation of the Bacillus sporothermodurans group of bacteria based on whole genome sequences.</title>
        <authorList>
            <person name="Fiedler G."/>
            <person name="Herbstmann A.-D."/>
            <person name="Doll E."/>
            <person name="Wenning M."/>
            <person name="Brinks E."/>
            <person name="Kabisch J."/>
            <person name="Breitenwieser F."/>
            <person name="Lappann M."/>
            <person name="Boehnlein C."/>
            <person name="Franz C."/>
        </authorList>
    </citation>
    <scope>NUCLEOTIDE SEQUENCE [LARGE SCALE GENOMIC DNA]</scope>
    <source>
        <strain evidence="3 4">JCM 19841</strain>
    </source>
</reference>
<evidence type="ECO:0000313" key="3">
    <source>
        <dbReference type="EMBL" id="QQZ10974.1"/>
    </source>
</evidence>
<feature type="transmembrane region" description="Helical" evidence="1">
    <location>
        <begin position="94"/>
        <end position="115"/>
    </location>
</feature>
<keyword evidence="1" id="KW-0812">Transmembrane</keyword>
<keyword evidence="4" id="KW-1185">Reference proteome</keyword>
<dbReference type="InterPro" id="IPR021997">
    <property type="entry name" value="SporV_AA"/>
</dbReference>
<evidence type="ECO:0000313" key="4">
    <source>
        <dbReference type="Proteomes" id="UP000595691"/>
    </source>
</evidence>
<dbReference type="RefSeq" id="WP_202780254.1">
    <property type="nucleotide sequence ID" value="NZ_CP065425.1"/>
</dbReference>
<protein>
    <submittedName>
        <fullName evidence="3">Stage V sporulation protein AA</fullName>
    </submittedName>
</protein>
<gene>
    <name evidence="3" type="ORF">I5776_08845</name>
</gene>
<feature type="transmembrane region" description="Helical" evidence="1">
    <location>
        <begin position="143"/>
        <end position="165"/>
    </location>
</feature>